<keyword evidence="14" id="KW-0653">Protein transport</keyword>
<dbReference type="GO" id="GO:0016558">
    <property type="term" value="P:protein import into peroxisome matrix"/>
    <property type="evidence" value="ECO:0007669"/>
    <property type="project" value="InterPro"/>
</dbReference>
<evidence type="ECO:0000256" key="17">
    <source>
        <dbReference type="ARBA" id="ARBA00023140"/>
    </source>
</evidence>
<evidence type="ECO:0000256" key="11">
    <source>
        <dbReference type="ARBA" id="ARBA00022771"/>
    </source>
</evidence>
<keyword evidence="13" id="KW-0862">Zinc</keyword>
<dbReference type="Pfam" id="PF13639">
    <property type="entry name" value="zf-RING_2"/>
    <property type="match status" value="1"/>
</dbReference>
<dbReference type="PANTHER" id="PTHR23350">
    <property type="entry name" value="PEROXISOME ASSEMBLY PROTEIN 10"/>
    <property type="match status" value="1"/>
</dbReference>
<evidence type="ECO:0000256" key="5">
    <source>
        <dbReference type="ARBA" id="ARBA00012483"/>
    </source>
</evidence>
<keyword evidence="20" id="KW-0436">Ligase</keyword>
<evidence type="ECO:0000256" key="16">
    <source>
        <dbReference type="ARBA" id="ARBA00023136"/>
    </source>
</evidence>
<keyword evidence="7" id="KW-0962">Peroxisome biogenesis</keyword>
<dbReference type="Pfam" id="PF04757">
    <property type="entry name" value="Pex2_Pex12"/>
    <property type="match status" value="1"/>
</dbReference>
<keyword evidence="12" id="KW-0833">Ubl conjugation pathway</keyword>
<evidence type="ECO:0000256" key="1">
    <source>
        <dbReference type="ARBA" id="ARBA00000900"/>
    </source>
</evidence>
<evidence type="ECO:0000259" key="19">
    <source>
        <dbReference type="PROSITE" id="PS50089"/>
    </source>
</evidence>
<comment type="pathway">
    <text evidence="3">Protein modification; protein ubiquitination.</text>
</comment>
<evidence type="ECO:0000256" key="14">
    <source>
        <dbReference type="ARBA" id="ARBA00022927"/>
    </source>
</evidence>
<keyword evidence="9" id="KW-0812">Transmembrane</keyword>
<keyword evidence="15" id="KW-1133">Transmembrane helix</keyword>
<name>A0A1E1XDZ2_9ACAR</name>
<comment type="catalytic activity">
    <reaction evidence="1">
        <text>S-ubiquitinyl-[E2 ubiquitin-conjugating enzyme]-L-cysteine + [acceptor protein]-L-lysine = [E2 ubiquitin-conjugating enzyme]-L-cysteine + N(6)-ubiquitinyl-[acceptor protein]-L-lysine.</text>
        <dbReference type="EC" id="2.3.2.27"/>
    </reaction>
</comment>
<evidence type="ECO:0000256" key="6">
    <source>
        <dbReference type="ARBA" id="ARBA00022448"/>
    </source>
</evidence>
<dbReference type="InterPro" id="IPR025654">
    <property type="entry name" value="PEX2/10"/>
</dbReference>
<keyword evidence="10" id="KW-0479">Metal-binding</keyword>
<keyword evidence="16" id="KW-0472">Membrane</keyword>
<evidence type="ECO:0000256" key="13">
    <source>
        <dbReference type="ARBA" id="ARBA00022833"/>
    </source>
</evidence>
<dbReference type="InterPro" id="IPR013083">
    <property type="entry name" value="Znf_RING/FYVE/PHD"/>
</dbReference>
<dbReference type="GO" id="GO:0005778">
    <property type="term" value="C:peroxisomal membrane"/>
    <property type="evidence" value="ECO:0007669"/>
    <property type="project" value="UniProtKB-SubCell"/>
</dbReference>
<dbReference type="InterPro" id="IPR017907">
    <property type="entry name" value="Znf_RING_CS"/>
</dbReference>
<keyword evidence="17" id="KW-0576">Peroxisome</keyword>
<evidence type="ECO:0000256" key="8">
    <source>
        <dbReference type="ARBA" id="ARBA00022679"/>
    </source>
</evidence>
<evidence type="ECO:0000256" key="3">
    <source>
        <dbReference type="ARBA" id="ARBA00004906"/>
    </source>
</evidence>
<evidence type="ECO:0000256" key="12">
    <source>
        <dbReference type="ARBA" id="ARBA00022786"/>
    </source>
</evidence>
<keyword evidence="11 18" id="KW-0863">Zinc-finger</keyword>
<evidence type="ECO:0000256" key="4">
    <source>
        <dbReference type="ARBA" id="ARBA00008704"/>
    </source>
</evidence>
<dbReference type="EC" id="2.3.2.27" evidence="5"/>
<dbReference type="PANTHER" id="PTHR23350:SF0">
    <property type="entry name" value="PEROXISOME BIOGENESIS FACTOR 10"/>
    <property type="match status" value="1"/>
</dbReference>
<dbReference type="PROSITE" id="PS00518">
    <property type="entry name" value="ZF_RING_1"/>
    <property type="match status" value="1"/>
</dbReference>
<dbReference type="InterPro" id="IPR001841">
    <property type="entry name" value="Znf_RING"/>
</dbReference>
<sequence length="266" mass="30152">MSRFKPALQPEILRAHQKDEQHIASLQKDVSEIVRSVLGIQRWIRWRLQVDAVSGLIYYCATTLSGLQTLGEEYVHIVQLGRSLKSVPTLAQRLTFVVLQSFGGNLIRGVLTLLRKQRNVDSATLSTLFSRALQLHVILFYLLGGYYSPAKRLAGIRYVLIRNWLSTPDVARYYKLLGWLSLIEFGVSLQSAVRTLKSSGICEDTDVQSSKYNCSMCVDTARNASAIPCGHVYCWYCITDWLRTNRHCPLCRAPCEPQQTVQLQNV</sequence>
<evidence type="ECO:0000256" key="9">
    <source>
        <dbReference type="ARBA" id="ARBA00022692"/>
    </source>
</evidence>
<dbReference type="GO" id="GO:0016874">
    <property type="term" value="F:ligase activity"/>
    <property type="evidence" value="ECO:0007669"/>
    <property type="project" value="UniProtKB-KW"/>
</dbReference>
<dbReference type="EMBL" id="GFAC01001800">
    <property type="protein sequence ID" value="JAT97388.1"/>
    <property type="molecule type" value="mRNA"/>
</dbReference>
<evidence type="ECO:0000313" key="20">
    <source>
        <dbReference type="EMBL" id="JAT97388.1"/>
    </source>
</evidence>
<dbReference type="SUPFAM" id="SSF57850">
    <property type="entry name" value="RING/U-box"/>
    <property type="match status" value="1"/>
</dbReference>
<dbReference type="GO" id="GO:0008270">
    <property type="term" value="F:zinc ion binding"/>
    <property type="evidence" value="ECO:0007669"/>
    <property type="project" value="UniProtKB-KW"/>
</dbReference>
<keyword evidence="8" id="KW-0808">Transferase</keyword>
<dbReference type="InterPro" id="IPR006845">
    <property type="entry name" value="Pex_N"/>
</dbReference>
<organism evidence="20">
    <name type="scientific">Amblyomma aureolatum</name>
    <dbReference type="NCBI Taxonomy" id="187763"/>
    <lineage>
        <taxon>Eukaryota</taxon>
        <taxon>Metazoa</taxon>
        <taxon>Ecdysozoa</taxon>
        <taxon>Arthropoda</taxon>
        <taxon>Chelicerata</taxon>
        <taxon>Arachnida</taxon>
        <taxon>Acari</taxon>
        <taxon>Parasitiformes</taxon>
        <taxon>Ixodida</taxon>
        <taxon>Ixodoidea</taxon>
        <taxon>Ixodidae</taxon>
        <taxon>Amblyomminae</taxon>
        <taxon>Amblyomma</taxon>
    </lineage>
</organism>
<comment type="subcellular location">
    <subcellularLocation>
        <location evidence="2">Peroxisome membrane</location>
        <topology evidence="2">Multi-pass membrane protein</topology>
    </subcellularLocation>
</comment>
<proteinExistence type="evidence at transcript level"/>
<evidence type="ECO:0000256" key="18">
    <source>
        <dbReference type="PROSITE-ProRule" id="PRU00175"/>
    </source>
</evidence>
<evidence type="ECO:0000256" key="15">
    <source>
        <dbReference type="ARBA" id="ARBA00022989"/>
    </source>
</evidence>
<keyword evidence="6" id="KW-0813">Transport</keyword>
<evidence type="ECO:0000256" key="7">
    <source>
        <dbReference type="ARBA" id="ARBA00022593"/>
    </source>
</evidence>
<reference evidence="20" key="1">
    <citation type="journal article" date="2017" name="Front. Cell. Infect. Microbiol.">
        <title>The Distinct Transcriptional Response of the Midgut of Amblyomma sculptum and Amblyomma aureolatum Ticks to Rickettsia rickettsii Correlates to Their Differences in Susceptibility to Infection.</title>
        <authorList>
            <person name="Martins L.A."/>
            <person name="Galletti M.F.B.M."/>
            <person name="Ribeiro J.M."/>
            <person name="Fujita A."/>
            <person name="Costa F.B."/>
            <person name="Labruna M.B."/>
            <person name="Daffre S."/>
            <person name="Fogaca A.C."/>
        </authorList>
    </citation>
    <scope>NUCLEOTIDE SEQUENCE</scope>
</reference>
<evidence type="ECO:0000256" key="2">
    <source>
        <dbReference type="ARBA" id="ARBA00004585"/>
    </source>
</evidence>
<feature type="domain" description="RING-type" evidence="19">
    <location>
        <begin position="214"/>
        <end position="252"/>
    </location>
</feature>
<dbReference type="SMART" id="SM00184">
    <property type="entry name" value="RING"/>
    <property type="match status" value="1"/>
</dbReference>
<protein>
    <recommendedName>
        <fullName evidence="5">RING-type E3 ubiquitin transferase</fullName>
        <ecNumber evidence="5">2.3.2.27</ecNumber>
    </recommendedName>
</protein>
<dbReference type="GO" id="GO:0061630">
    <property type="term" value="F:ubiquitin protein ligase activity"/>
    <property type="evidence" value="ECO:0007669"/>
    <property type="project" value="UniProtKB-EC"/>
</dbReference>
<dbReference type="Gene3D" id="3.30.40.10">
    <property type="entry name" value="Zinc/RING finger domain, C3HC4 (zinc finger)"/>
    <property type="match status" value="1"/>
</dbReference>
<accession>A0A1E1XDZ2</accession>
<comment type="similarity">
    <text evidence="4">Belongs to the pex2/pex10/pex12 family.</text>
</comment>
<dbReference type="PROSITE" id="PS50089">
    <property type="entry name" value="ZF_RING_2"/>
    <property type="match status" value="1"/>
</dbReference>
<evidence type="ECO:0000256" key="10">
    <source>
        <dbReference type="ARBA" id="ARBA00022723"/>
    </source>
</evidence>
<dbReference type="AlphaFoldDB" id="A0A1E1XDZ2"/>